<evidence type="ECO:0000313" key="2">
    <source>
        <dbReference type="Proteomes" id="UP000037178"/>
    </source>
</evidence>
<proteinExistence type="predicted"/>
<protein>
    <submittedName>
        <fullName evidence="1">Uncharacterized protein</fullName>
    </submittedName>
</protein>
<dbReference type="EMBL" id="LFTY01000002">
    <property type="protein sequence ID" value="KMW59628.1"/>
    <property type="molecule type" value="Genomic_DNA"/>
</dbReference>
<comment type="caution">
    <text evidence="1">The sequence shown here is derived from an EMBL/GenBank/DDBJ whole genome shotgun (WGS) entry which is preliminary data.</text>
</comment>
<dbReference type="Proteomes" id="UP000037178">
    <property type="component" value="Unassembled WGS sequence"/>
</dbReference>
<organism evidence="1 2">
    <name type="scientific">Candidatus Rhodobacter oscarellae</name>
    <dbReference type="NCBI Taxonomy" id="1675527"/>
    <lineage>
        <taxon>Bacteria</taxon>
        <taxon>Pseudomonadati</taxon>
        <taxon>Pseudomonadota</taxon>
        <taxon>Alphaproteobacteria</taxon>
        <taxon>Rhodobacterales</taxon>
        <taxon>Rhodobacter group</taxon>
        <taxon>Rhodobacter</taxon>
    </lineage>
</organism>
<dbReference type="STRING" id="1675527.AIOL_004610"/>
<reference evidence="1 2" key="1">
    <citation type="submission" date="2015-06" db="EMBL/GenBank/DDBJ databases">
        <title>Draft genome sequence of an Alphaproteobacteria species associated to the Mediterranean sponge Oscarella lobularis.</title>
        <authorList>
            <person name="Jourda C."/>
            <person name="Santini S."/>
            <person name="Claverie J.-M."/>
        </authorList>
    </citation>
    <scope>NUCLEOTIDE SEQUENCE [LARGE SCALE GENOMIC DNA]</scope>
    <source>
        <strain evidence="1">IGS</strain>
    </source>
</reference>
<sequence length="40" mass="4628">MWSDPFHALVKRPKWKAQELGRLNACTRKTRFVNIAASIS</sequence>
<name>A0A0J9H1N3_9RHOB</name>
<gene>
    <name evidence="1" type="ORF">AIOL_004610</name>
</gene>
<keyword evidence="2" id="KW-1185">Reference proteome</keyword>
<dbReference type="PATRIC" id="fig|1675527.3.peg.4824"/>
<accession>A0A0J9H1N3</accession>
<dbReference type="AlphaFoldDB" id="A0A0J9H1N3"/>
<evidence type="ECO:0000313" key="1">
    <source>
        <dbReference type="EMBL" id="KMW59628.1"/>
    </source>
</evidence>